<keyword evidence="5" id="KW-0808">Transferase</keyword>
<dbReference type="PANTHER" id="PTHR48090:SF7">
    <property type="entry name" value="RFBJ PROTEIN"/>
    <property type="match status" value="1"/>
</dbReference>
<keyword evidence="2" id="KW-0472">Membrane</keyword>
<gene>
    <name evidence="5" type="ORF">F7D14_00170</name>
</gene>
<reference evidence="5 6" key="1">
    <citation type="submission" date="2019-09" db="EMBL/GenBank/DDBJ databases">
        <title>Isolation and complete genome sequencing of Methylocystis species.</title>
        <authorList>
            <person name="Rumah B.L."/>
            <person name="Stead C.E."/>
            <person name="Stevens B.C."/>
            <person name="Minton N.P."/>
            <person name="Grosse-Honebrink A."/>
            <person name="Zhang Y."/>
        </authorList>
    </citation>
    <scope>NUCLEOTIDE SEQUENCE [LARGE SCALE GENOMIC DNA]</scope>
    <source>
        <strain evidence="5 6">BRCS2</strain>
    </source>
</reference>
<dbReference type="InterPro" id="IPR029044">
    <property type="entry name" value="Nucleotide-diphossugar_trans"/>
</dbReference>
<protein>
    <submittedName>
        <fullName evidence="5">Glycosyltransferase family 2 protein</fullName>
    </submittedName>
</protein>
<proteinExistence type="predicted"/>
<dbReference type="SUPFAM" id="SSF53448">
    <property type="entry name" value="Nucleotide-diphospho-sugar transferases"/>
    <property type="match status" value="1"/>
</dbReference>
<evidence type="ECO:0000313" key="6">
    <source>
        <dbReference type="Proteomes" id="UP000422569"/>
    </source>
</evidence>
<dbReference type="GO" id="GO:0016740">
    <property type="term" value="F:transferase activity"/>
    <property type="evidence" value="ECO:0007669"/>
    <property type="project" value="UniProtKB-KW"/>
</dbReference>
<feature type="transmembrane region" description="Helical" evidence="2">
    <location>
        <begin position="224"/>
        <end position="257"/>
    </location>
</feature>
<dbReference type="CDD" id="cd04179">
    <property type="entry name" value="DPM_DPG-synthase_like"/>
    <property type="match status" value="1"/>
</dbReference>
<dbReference type="PANTHER" id="PTHR48090">
    <property type="entry name" value="UNDECAPRENYL-PHOSPHATE 4-DEOXY-4-FORMAMIDO-L-ARABINOSE TRANSFERASE-RELATED"/>
    <property type="match status" value="1"/>
</dbReference>
<feature type="transmembrane region" description="Helical" evidence="2">
    <location>
        <begin position="269"/>
        <end position="289"/>
    </location>
</feature>
<keyword evidence="6" id="KW-1185">Reference proteome</keyword>
<name>A0A6B8M158_9HYPH</name>
<evidence type="ECO:0000259" key="3">
    <source>
        <dbReference type="Pfam" id="PF00535"/>
    </source>
</evidence>
<evidence type="ECO:0000313" key="5">
    <source>
        <dbReference type="EMBL" id="QGM96068.1"/>
    </source>
</evidence>
<dbReference type="InterPro" id="IPR050256">
    <property type="entry name" value="Glycosyltransferase_2"/>
</dbReference>
<evidence type="ECO:0000256" key="2">
    <source>
        <dbReference type="SAM" id="Phobius"/>
    </source>
</evidence>
<sequence length="414" mass="44000">MDVSIIIPCLDEVKSLPAIIANARAALLRLRADLDVSGEIIVADNGSADGSQLVARALGARVVEVERRGYGAALTGGMRAANGSFLVMGDADGSYDFTESAEMVEALMRGADLCMGSRFRGHIEPGAMPWKNRHIGNPVLTGILNLFFGAGVSDAHCGLRALTKSCFERLALAGTGMEFASEMIIKAALKRQRIVETPVTLRRDLRDRPPHLRPWRDGWRHLRYLLMLSPAWAFAAPAAAAAALSLAIWSVAAIAAFRGEWTASPFGNYWVVLAGALLGLSHIAGLLAISTHLYGRRQGYRPAYSWKQRFAGWISLETMLLAGAVAVGIGLMILLTVVGYWSRHNFGPIGSVLPAVIGTTMIVIGAQNALGGFMLAIVSGNEAEFLKQSKASNSSGGGAEAEMADAPRAAMRGA</sequence>
<dbReference type="AlphaFoldDB" id="A0A6B8M158"/>
<dbReference type="Pfam" id="PF00535">
    <property type="entry name" value="Glycos_transf_2"/>
    <property type="match status" value="1"/>
</dbReference>
<organism evidence="5 6">
    <name type="scientific">Methylocystis parvus</name>
    <dbReference type="NCBI Taxonomy" id="134"/>
    <lineage>
        <taxon>Bacteria</taxon>
        <taxon>Pseudomonadati</taxon>
        <taxon>Pseudomonadota</taxon>
        <taxon>Alphaproteobacteria</taxon>
        <taxon>Hyphomicrobiales</taxon>
        <taxon>Methylocystaceae</taxon>
        <taxon>Methylocystis</taxon>
    </lineage>
</organism>
<dbReference type="KEGG" id="mpar:F7D14_00170"/>
<feature type="region of interest" description="Disordered" evidence="1">
    <location>
        <begin position="389"/>
        <end position="414"/>
    </location>
</feature>
<evidence type="ECO:0000256" key="1">
    <source>
        <dbReference type="SAM" id="MobiDB-lite"/>
    </source>
</evidence>
<feature type="compositionally biased region" description="Low complexity" evidence="1">
    <location>
        <begin position="400"/>
        <end position="414"/>
    </location>
</feature>
<feature type="domain" description="Glycosyltransferase 2-like" evidence="3">
    <location>
        <begin position="4"/>
        <end position="169"/>
    </location>
</feature>
<keyword evidence="2" id="KW-1133">Transmembrane helix</keyword>
<dbReference type="Proteomes" id="UP000422569">
    <property type="component" value="Chromosome"/>
</dbReference>
<keyword evidence="2" id="KW-0812">Transmembrane</keyword>
<dbReference type="InterPro" id="IPR058718">
    <property type="entry name" value="Agl6_TM_C"/>
</dbReference>
<feature type="transmembrane region" description="Helical" evidence="2">
    <location>
        <begin position="353"/>
        <end position="378"/>
    </location>
</feature>
<feature type="domain" description="Low-salt glycan biosynthesis hexosyltransferase Agl6 C-terminal transmembrane region" evidence="4">
    <location>
        <begin position="290"/>
        <end position="378"/>
    </location>
</feature>
<evidence type="ECO:0000259" key="4">
    <source>
        <dbReference type="Pfam" id="PF26629"/>
    </source>
</evidence>
<dbReference type="Pfam" id="PF26629">
    <property type="entry name" value="GT2_TM_C"/>
    <property type="match status" value="1"/>
</dbReference>
<dbReference type="EMBL" id="CP044331">
    <property type="protein sequence ID" value="QGM96068.1"/>
    <property type="molecule type" value="Genomic_DNA"/>
</dbReference>
<dbReference type="InterPro" id="IPR001173">
    <property type="entry name" value="Glyco_trans_2-like"/>
</dbReference>
<feature type="transmembrane region" description="Helical" evidence="2">
    <location>
        <begin position="310"/>
        <end position="341"/>
    </location>
</feature>
<accession>A0A6B8M158</accession>
<dbReference type="Gene3D" id="3.90.550.10">
    <property type="entry name" value="Spore Coat Polysaccharide Biosynthesis Protein SpsA, Chain A"/>
    <property type="match status" value="1"/>
</dbReference>